<dbReference type="InterPro" id="IPR013154">
    <property type="entry name" value="ADH-like_N"/>
</dbReference>
<dbReference type="Pfam" id="PF08240">
    <property type="entry name" value="ADH_N"/>
    <property type="match status" value="1"/>
</dbReference>
<dbReference type="Gene3D" id="3.90.180.10">
    <property type="entry name" value="Medium-chain alcohol dehydrogenases, catalytic domain"/>
    <property type="match status" value="1"/>
</dbReference>
<dbReference type="InterPro" id="IPR020843">
    <property type="entry name" value="ER"/>
</dbReference>
<gene>
    <name evidence="7" type="ORF">LADA_0B11056G</name>
</gene>
<evidence type="ECO:0000313" key="7">
    <source>
        <dbReference type="EMBL" id="SCU81071.1"/>
    </source>
</evidence>
<dbReference type="InterPro" id="IPR002328">
    <property type="entry name" value="ADH_Zn_CS"/>
</dbReference>
<dbReference type="OrthoDB" id="1879366at2759"/>
<evidence type="ECO:0000259" key="6">
    <source>
        <dbReference type="SMART" id="SM00829"/>
    </source>
</evidence>
<evidence type="ECO:0000256" key="5">
    <source>
        <dbReference type="RuleBase" id="RU361277"/>
    </source>
</evidence>
<keyword evidence="4" id="KW-0560">Oxidoreductase</keyword>
<dbReference type="FunFam" id="3.40.50.720:FF:000022">
    <property type="entry name" value="Cinnamyl alcohol dehydrogenase"/>
    <property type="match status" value="1"/>
</dbReference>
<dbReference type="Gene3D" id="3.40.50.720">
    <property type="entry name" value="NAD(P)-binding Rossmann-like Domain"/>
    <property type="match status" value="1"/>
</dbReference>
<dbReference type="Proteomes" id="UP000190274">
    <property type="component" value="Chromosome B"/>
</dbReference>
<dbReference type="InterPro" id="IPR013149">
    <property type="entry name" value="ADH-like_C"/>
</dbReference>
<evidence type="ECO:0000256" key="2">
    <source>
        <dbReference type="ARBA" id="ARBA00022723"/>
    </source>
</evidence>
<evidence type="ECO:0000313" key="8">
    <source>
        <dbReference type="Proteomes" id="UP000190274"/>
    </source>
</evidence>
<evidence type="ECO:0000256" key="1">
    <source>
        <dbReference type="ARBA" id="ARBA00001947"/>
    </source>
</evidence>
<protein>
    <submittedName>
        <fullName evidence="7">LADA_0B11056g1_1</fullName>
    </submittedName>
</protein>
<dbReference type="GO" id="GO:0008270">
    <property type="term" value="F:zinc ion binding"/>
    <property type="evidence" value="ECO:0007669"/>
    <property type="project" value="InterPro"/>
</dbReference>
<dbReference type="InterPro" id="IPR011032">
    <property type="entry name" value="GroES-like_sf"/>
</dbReference>
<accession>A0A1G4IVI8</accession>
<dbReference type="SMART" id="SM00829">
    <property type="entry name" value="PKS_ER"/>
    <property type="match status" value="1"/>
</dbReference>
<dbReference type="SUPFAM" id="SSF51735">
    <property type="entry name" value="NAD(P)-binding Rossmann-fold domains"/>
    <property type="match status" value="1"/>
</dbReference>
<reference evidence="8" key="1">
    <citation type="submission" date="2016-03" db="EMBL/GenBank/DDBJ databases">
        <authorList>
            <person name="Devillers H."/>
        </authorList>
    </citation>
    <scope>NUCLEOTIDE SEQUENCE [LARGE SCALE GENOMIC DNA]</scope>
</reference>
<comment type="similarity">
    <text evidence="5">Belongs to the zinc-containing alcohol dehydrogenase family.</text>
</comment>
<organism evidence="7 8">
    <name type="scientific">Lachancea dasiensis</name>
    <dbReference type="NCBI Taxonomy" id="1072105"/>
    <lineage>
        <taxon>Eukaryota</taxon>
        <taxon>Fungi</taxon>
        <taxon>Dikarya</taxon>
        <taxon>Ascomycota</taxon>
        <taxon>Saccharomycotina</taxon>
        <taxon>Saccharomycetes</taxon>
        <taxon>Saccharomycetales</taxon>
        <taxon>Saccharomycetaceae</taxon>
        <taxon>Lachancea</taxon>
    </lineage>
</organism>
<sequence>METELKFDAIGVLDFDHWTDAKKFSYSPPLLGAEDIELKVEACGVCGSDIHAANGDWGRAYTPLAVGHEIIGKVTALGDNVDKTKFHLGDRVGVGAQINSCGDCVRCSRGRQQNCKDSTGTYLSVDKKNGFETQGGYASRIRANSGFVFRIPDGLDSNIVAPLMCGGITGFKPLLTGGVKEGSKVGVVGVGGIGHMTILFAKALGAEVTAISRSDRKKEDAEKLGADHFVATADKESLKSHAETLDLIVMTASSFSESDIDQTLSLLVAGGRAIFITAPPSNEKLTLTPFNMLLNEYHIGGSAIGSPQDIEYMLKLAAEKQIKPWVQTVDINEENVSDVWKKMVKGDVRYRYVLTGYDKYFK</sequence>
<dbReference type="EMBL" id="LT598456">
    <property type="protein sequence ID" value="SCU81071.1"/>
    <property type="molecule type" value="Genomic_DNA"/>
</dbReference>
<feature type="domain" description="Enoyl reductase (ER)" evidence="6">
    <location>
        <begin position="11"/>
        <end position="354"/>
    </location>
</feature>
<dbReference type="Pfam" id="PF00107">
    <property type="entry name" value="ADH_zinc_N"/>
    <property type="match status" value="1"/>
</dbReference>
<proteinExistence type="inferred from homology"/>
<dbReference type="GO" id="GO:0016616">
    <property type="term" value="F:oxidoreductase activity, acting on the CH-OH group of donors, NAD or NADP as acceptor"/>
    <property type="evidence" value="ECO:0007669"/>
    <property type="project" value="InterPro"/>
</dbReference>
<dbReference type="InterPro" id="IPR047109">
    <property type="entry name" value="CAD-like"/>
</dbReference>
<keyword evidence="8" id="KW-1185">Reference proteome</keyword>
<dbReference type="InterPro" id="IPR036291">
    <property type="entry name" value="NAD(P)-bd_dom_sf"/>
</dbReference>
<dbReference type="PANTHER" id="PTHR42683">
    <property type="entry name" value="ALDEHYDE REDUCTASE"/>
    <property type="match status" value="1"/>
</dbReference>
<dbReference type="AlphaFoldDB" id="A0A1G4IVI8"/>
<dbReference type="SUPFAM" id="SSF50129">
    <property type="entry name" value="GroES-like"/>
    <property type="match status" value="1"/>
</dbReference>
<comment type="cofactor">
    <cofactor evidence="1 5">
        <name>Zn(2+)</name>
        <dbReference type="ChEBI" id="CHEBI:29105"/>
    </cofactor>
</comment>
<name>A0A1G4IVI8_9SACH</name>
<keyword evidence="3 5" id="KW-0862">Zinc</keyword>
<keyword evidence="2 5" id="KW-0479">Metal-binding</keyword>
<dbReference type="PROSITE" id="PS00059">
    <property type="entry name" value="ADH_ZINC"/>
    <property type="match status" value="1"/>
</dbReference>
<dbReference type="STRING" id="1266660.A0A1G4IVI8"/>
<dbReference type="CDD" id="cd05283">
    <property type="entry name" value="CAD1"/>
    <property type="match status" value="1"/>
</dbReference>
<evidence type="ECO:0000256" key="3">
    <source>
        <dbReference type="ARBA" id="ARBA00022833"/>
    </source>
</evidence>
<evidence type="ECO:0000256" key="4">
    <source>
        <dbReference type="ARBA" id="ARBA00023002"/>
    </source>
</evidence>